<feature type="compositionally biased region" description="Basic and acidic residues" evidence="1">
    <location>
        <begin position="118"/>
        <end position="136"/>
    </location>
</feature>
<feature type="region of interest" description="Disordered" evidence="1">
    <location>
        <begin position="109"/>
        <end position="136"/>
    </location>
</feature>
<reference evidence="3 4" key="1">
    <citation type="submission" date="2019-07" db="EMBL/GenBank/DDBJ databases">
        <title>Ln-dependent methylotrophs.</title>
        <authorList>
            <person name="Tani A."/>
        </authorList>
    </citation>
    <scope>NUCLEOTIDE SEQUENCE [LARGE SCALE GENOMIC DNA]</scope>
    <source>
        <strain evidence="3 4">SM89A</strain>
    </source>
</reference>
<keyword evidence="2" id="KW-0472">Membrane</keyword>
<dbReference type="InterPro" id="IPR012902">
    <property type="entry name" value="N_methyl_site"/>
</dbReference>
<keyword evidence="2" id="KW-1133">Transmembrane helix</keyword>
<gene>
    <name evidence="3" type="ORF">FM996_19445</name>
</gene>
<protein>
    <submittedName>
        <fullName evidence="3">Prepilin-type N-terminal cleavage/methylation domain-containing protein</fullName>
    </submittedName>
</protein>
<evidence type="ECO:0000256" key="1">
    <source>
        <dbReference type="SAM" id="MobiDB-lite"/>
    </source>
</evidence>
<sequence>MSASRCASTGSRGACRSMRGDANRRRAGFTLVEALVALAVLVAFAGALGPNLFHSRRILASGKGRVNAALLLRSLIEAPFDRENGAQTREGETGGFRWRVAARQIVLDTPVFDGPPPGRREEGRADKEGKEEDEPKWTAYRVEARVVWGEGQAIAAETIRLAKAR</sequence>
<comment type="caution">
    <text evidence="3">The sequence shown here is derived from an EMBL/GenBank/DDBJ whole genome shotgun (WGS) entry which is preliminary data.</text>
</comment>
<name>A0A549SDP4_METSR</name>
<proteinExistence type="predicted"/>
<dbReference type="Pfam" id="PF07963">
    <property type="entry name" value="N_methyl"/>
    <property type="match status" value="1"/>
</dbReference>
<keyword evidence="2" id="KW-0812">Transmembrane</keyword>
<accession>A0A549SDP4</accession>
<evidence type="ECO:0000256" key="2">
    <source>
        <dbReference type="SAM" id="Phobius"/>
    </source>
</evidence>
<dbReference type="NCBIfam" id="TIGR02532">
    <property type="entry name" value="IV_pilin_GFxxxE"/>
    <property type="match status" value="1"/>
</dbReference>
<dbReference type="PROSITE" id="PS00409">
    <property type="entry name" value="PROKAR_NTER_METHYL"/>
    <property type="match status" value="1"/>
</dbReference>
<feature type="transmembrane region" description="Helical" evidence="2">
    <location>
        <begin position="27"/>
        <end position="48"/>
    </location>
</feature>
<evidence type="ECO:0000313" key="4">
    <source>
        <dbReference type="Proteomes" id="UP000316781"/>
    </source>
</evidence>
<organism evidence="3 4">
    <name type="scientific">Methylosinus sporium</name>
    <dbReference type="NCBI Taxonomy" id="428"/>
    <lineage>
        <taxon>Bacteria</taxon>
        <taxon>Pseudomonadati</taxon>
        <taxon>Pseudomonadota</taxon>
        <taxon>Alphaproteobacteria</taxon>
        <taxon>Hyphomicrobiales</taxon>
        <taxon>Methylocystaceae</taxon>
        <taxon>Methylosinus</taxon>
    </lineage>
</organism>
<dbReference type="Proteomes" id="UP000316781">
    <property type="component" value="Unassembled WGS sequence"/>
</dbReference>
<dbReference type="AlphaFoldDB" id="A0A549SDP4"/>
<dbReference type="EMBL" id="VJMF01000097">
    <property type="protein sequence ID" value="TRL26590.1"/>
    <property type="molecule type" value="Genomic_DNA"/>
</dbReference>
<evidence type="ECO:0000313" key="3">
    <source>
        <dbReference type="EMBL" id="TRL26590.1"/>
    </source>
</evidence>